<accession>A0A8K0V9Q7</accession>
<evidence type="ECO:0000256" key="1">
    <source>
        <dbReference type="SAM" id="MobiDB-lite"/>
    </source>
</evidence>
<dbReference type="Proteomes" id="UP000648908">
    <property type="component" value="Unassembled WGS sequence"/>
</dbReference>
<protein>
    <submittedName>
        <fullName evidence="2">Uncharacterized protein</fullName>
    </submittedName>
</protein>
<dbReference type="RefSeq" id="WP_202688844.1">
    <property type="nucleotide sequence ID" value="NZ_JAESVN010000004.1"/>
</dbReference>
<feature type="region of interest" description="Disordered" evidence="1">
    <location>
        <begin position="77"/>
        <end position="113"/>
    </location>
</feature>
<feature type="compositionally biased region" description="Pro residues" evidence="1">
    <location>
        <begin position="102"/>
        <end position="113"/>
    </location>
</feature>
<dbReference type="EMBL" id="JAESVN010000004">
    <property type="protein sequence ID" value="MBL4917933.1"/>
    <property type="molecule type" value="Genomic_DNA"/>
</dbReference>
<evidence type="ECO:0000313" key="2">
    <source>
        <dbReference type="EMBL" id="MBL4917933.1"/>
    </source>
</evidence>
<gene>
    <name evidence="2" type="ORF">JL811_11955</name>
</gene>
<reference evidence="2" key="1">
    <citation type="submission" date="2021-01" db="EMBL/GenBank/DDBJ databases">
        <title>Tabrizicola alba sp. nov. a motile alkaliphilic bacterium isolated from a soda lake.</title>
        <authorList>
            <person name="Szuroczki S."/>
            <person name="Abbaszade G."/>
            <person name="Schumann P."/>
            <person name="Toth E."/>
        </authorList>
    </citation>
    <scope>NUCLEOTIDE SEQUENCE</scope>
    <source>
        <strain evidence="2">DMG-N-6</strain>
    </source>
</reference>
<feature type="compositionally biased region" description="Polar residues" evidence="1">
    <location>
        <begin position="89"/>
        <end position="99"/>
    </location>
</feature>
<feature type="region of interest" description="Disordered" evidence="1">
    <location>
        <begin position="30"/>
        <end position="49"/>
    </location>
</feature>
<evidence type="ECO:0000313" key="3">
    <source>
        <dbReference type="Proteomes" id="UP000648908"/>
    </source>
</evidence>
<proteinExistence type="predicted"/>
<name>A0A8K0V9Q7_9RHOB</name>
<dbReference type="AlphaFoldDB" id="A0A8K0V9Q7"/>
<sequence>MDLASCVALPAAQRRRAALLPVFRANCAKPPVGSTIGRGKPGHVQNPDDRLPRIVNRFYHPVKVIDRATRFGPYIRNKHAEKTRRNAKPSIQSQATGTRTPWPKPFPPAAATF</sequence>
<comment type="caution">
    <text evidence="2">The sequence shown here is derived from an EMBL/GenBank/DDBJ whole genome shotgun (WGS) entry which is preliminary data.</text>
</comment>
<keyword evidence="3" id="KW-1185">Reference proteome</keyword>
<organism evidence="2 3">
    <name type="scientific">Szabonella alba</name>
    <dbReference type="NCBI Taxonomy" id="2804194"/>
    <lineage>
        <taxon>Bacteria</taxon>
        <taxon>Pseudomonadati</taxon>
        <taxon>Pseudomonadota</taxon>
        <taxon>Alphaproteobacteria</taxon>
        <taxon>Rhodobacterales</taxon>
        <taxon>Paracoccaceae</taxon>
        <taxon>Szabonella</taxon>
    </lineage>
</organism>